<evidence type="ECO:0000256" key="5">
    <source>
        <dbReference type="SAM" id="SignalP"/>
    </source>
</evidence>
<dbReference type="RefSeq" id="WP_200084771.1">
    <property type="nucleotide sequence ID" value="NZ_CP054706.1"/>
</dbReference>
<feature type="domain" description="Solute-binding protein family 5" evidence="6">
    <location>
        <begin position="88"/>
        <end position="445"/>
    </location>
</feature>
<evidence type="ECO:0000259" key="6">
    <source>
        <dbReference type="Pfam" id="PF00496"/>
    </source>
</evidence>
<dbReference type="EMBL" id="CP054706">
    <property type="protein sequence ID" value="QQK80398.1"/>
    <property type="molecule type" value="Genomic_DNA"/>
</dbReference>
<protein>
    <submittedName>
        <fullName evidence="7">Glutathione ABC transporter substrate-binding protein</fullName>
    </submittedName>
</protein>
<dbReference type="InterPro" id="IPR030678">
    <property type="entry name" value="Peptide/Ni-bd"/>
</dbReference>
<dbReference type="InterPro" id="IPR039424">
    <property type="entry name" value="SBP_5"/>
</dbReference>
<dbReference type="KEGG" id="scib:HUG20_11175"/>
<keyword evidence="2" id="KW-0813">Transport</keyword>
<keyword evidence="3 5" id="KW-0732">Signal</keyword>
<dbReference type="GO" id="GO:0042597">
    <property type="term" value="C:periplasmic space"/>
    <property type="evidence" value="ECO:0007669"/>
    <property type="project" value="UniProtKB-ARBA"/>
</dbReference>
<dbReference type="Pfam" id="PF00496">
    <property type="entry name" value="SBP_bac_5"/>
    <property type="match status" value="1"/>
</dbReference>
<comment type="similarity">
    <text evidence="1">Belongs to the bacterial solute-binding protein 5 family.</text>
</comment>
<organism evidence="7 8">
    <name type="scientific">Salicibibacter cibi</name>
    <dbReference type="NCBI Taxonomy" id="2743001"/>
    <lineage>
        <taxon>Bacteria</taxon>
        <taxon>Bacillati</taxon>
        <taxon>Bacillota</taxon>
        <taxon>Bacilli</taxon>
        <taxon>Bacillales</taxon>
        <taxon>Bacillaceae</taxon>
        <taxon>Salicibibacter</taxon>
    </lineage>
</organism>
<accession>A0A7T6ZBH8</accession>
<dbReference type="Gene3D" id="3.10.105.10">
    <property type="entry name" value="Dipeptide-binding Protein, Domain 3"/>
    <property type="match status" value="1"/>
</dbReference>
<dbReference type="Gene3D" id="3.40.190.10">
    <property type="entry name" value="Periplasmic binding protein-like II"/>
    <property type="match status" value="1"/>
</dbReference>
<feature type="chain" id="PRO_5039225923" evidence="5">
    <location>
        <begin position="24"/>
        <end position="537"/>
    </location>
</feature>
<evidence type="ECO:0000313" key="8">
    <source>
        <dbReference type="Proteomes" id="UP000595349"/>
    </source>
</evidence>
<proteinExistence type="inferred from homology"/>
<sequence>MKRPERRFVGGVLLFLLSGLLVACSDEPQEEGEGSGETNNSDSGGDDLVLTVVADAVDLDPHGSNDTSSAHIRTNLYDKLVEYDENMEIQPELADGYEQIDDHTWEFRLKEDVTFHDGEPFDAEDVVATLERVTDPEFASEKMFLYEMIETVEAIDDYTVQITTEYPFAPLPANLTHDGGGMMSAKAIEEEEDGGRNLNTEPVGTGPFKLENWAQGNEVILTQYDDYHEGPVSLDSATFQVVDEELTRISMVENNEAHVADNVEPEQAGQLESMEGADSSSTESWRMDYIGMNNNAEPFDDSEVRRAISMMIDKDTIIEGIYDGYGGQAIGPLNPLVFGYSEDIDPIEYDVEEAQSLMEDAGYEDGFEATLLVEDADQLNLQVAEVVQDQLQEINVDLSIEQQEWGSLLETTGAGEYEMVMLGWTTVTGDADNGLYPVFHSDNQGPSGNQTFYSNDEVDELLEAGRQVDEENEDERLEIYEEAQQIIIDDAPIVPIIYDDFRIGISDSVEGFIQLPSGLFDLRETEIVDEGVDQGGY</sequence>
<gene>
    <name evidence="7" type="ORF">HUG20_11175</name>
</gene>
<keyword evidence="8" id="KW-1185">Reference proteome</keyword>
<dbReference type="CDD" id="cd08499">
    <property type="entry name" value="PBP2_Ylib_like"/>
    <property type="match status" value="1"/>
</dbReference>
<dbReference type="InterPro" id="IPR000914">
    <property type="entry name" value="SBP_5_dom"/>
</dbReference>
<dbReference type="SUPFAM" id="SSF53850">
    <property type="entry name" value="Periplasmic binding protein-like II"/>
    <property type="match status" value="1"/>
</dbReference>
<evidence type="ECO:0000256" key="3">
    <source>
        <dbReference type="ARBA" id="ARBA00022729"/>
    </source>
</evidence>
<feature type="signal peptide" evidence="5">
    <location>
        <begin position="1"/>
        <end position="23"/>
    </location>
</feature>
<dbReference type="PANTHER" id="PTHR30290:SF9">
    <property type="entry name" value="OLIGOPEPTIDE-BINDING PROTEIN APPA"/>
    <property type="match status" value="1"/>
</dbReference>
<dbReference type="Proteomes" id="UP000595349">
    <property type="component" value="Chromosome"/>
</dbReference>
<dbReference type="PIRSF" id="PIRSF002741">
    <property type="entry name" value="MppA"/>
    <property type="match status" value="1"/>
</dbReference>
<evidence type="ECO:0000313" key="7">
    <source>
        <dbReference type="EMBL" id="QQK80398.1"/>
    </source>
</evidence>
<dbReference type="GO" id="GO:0015833">
    <property type="term" value="P:peptide transport"/>
    <property type="evidence" value="ECO:0007669"/>
    <property type="project" value="TreeGrafter"/>
</dbReference>
<evidence type="ECO:0000256" key="2">
    <source>
        <dbReference type="ARBA" id="ARBA00022448"/>
    </source>
</evidence>
<dbReference type="AlphaFoldDB" id="A0A7T6ZBH8"/>
<feature type="compositionally biased region" description="Low complexity" evidence="4">
    <location>
        <begin position="36"/>
        <end position="46"/>
    </location>
</feature>
<reference evidence="7 8" key="1">
    <citation type="submission" date="2020-06" db="EMBL/GenBank/DDBJ databases">
        <title>Genomic analysis of Salicibibacter sp. NKC21-4.</title>
        <authorList>
            <person name="Oh Y.J."/>
        </authorList>
    </citation>
    <scope>NUCLEOTIDE SEQUENCE [LARGE SCALE GENOMIC DNA]</scope>
    <source>
        <strain evidence="7 8">NKC21-4</strain>
    </source>
</reference>
<dbReference type="Gene3D" id="3.90.76.10">
    <property type="entry name" value="Dipeptide-binding Protein, Domain 1"/>
    <property type="match status" value="1"/>
</dbReference>
<dbReference type="PROSITE" id="PS51257">
    <property type="entry name" value="PROKAR_LIPOPROTEIN"/>
    <property type="match status" value="1"/>
</dbReference>
<name>A0A7T6ZBH8_9BACI</name>
<feature type="region of interest" description="Disordered" evidence="4">
    <location>
        <begin position="26"/>
        <end position="46"/>
    </location>
</feature>
<dbReference type="GO" id="GO:1904680">
    <property type="term" value="F:peptide transmembrane transporter activity"/>
    <property type="evidence" value="ECO:0007669"/>
    <property type="project" value="TreeGrafter"/>
</dbReference>
<evidence type="ECO:0000256" key="4">
    <source>
        <dbReference type="SAM" id="MobiDB-lite"/>
    </source>
</evidence>
<evidence type="ECO:0000256" key="1">
    <source>
        <dbReference type="ARBA" id="ARBA00005695"/>
    </source>
</evidence>
<dbReference type="GO" id="GO:0043190">
    <property type="term" value="C:ATP-binding cassette (ABC) transporter complex"/>
    <property type="evidence" value="ECO:0007669"/>
    <property type="project" value="InterPro"/>
</dbReference>
<dbReference type="PANTHER" id="PTHR30290">
    <property type="entry name" value="PERIPLASMIC BINDING COMPONENT OF ABC TRANSPORTER"/>
    <property type="match status" value="1"/>
</dbReference>